<name>A0A1J6JXM6_NICAT</name>
<comment type="caution">
    <text evidence="6">The sequence shown here is derived from an EMBL/GenBank/DDBJ whole genome shotgun (WGS) entry which is preliminary data.</text>
</comment>
<keyword evidence="2" id="KW-0813">Transport</keyword>
<dbReference type="OMA" id="VAMCECI"/>
<keyword evidence="4" id="KW-0732">Signal</keyword>
<dbReference type="AlphaFoldDB" id="A0A1J6JXM6"/>
<protein>
    <recommendedName>
        <fullName evidence="5">Bifunctional inhibitor/plant lipid transfer protein/seed storage helical domain-containing protein</fullName>
    </recommendedName>
</protein>
<dbReference type="InterPro" id="IPR000528">
    <property type="entry name" value="Plant_nsLTP"/>
</dbReference>
<dbReference type="GO" id="GO:0006869">
    <property type="term" value="P:lipid transport"/>
    <property type="evidence" value="ECO:0007669"/>
    <property type="project" value="InterPro"/>
</dbReference>
<evidence type="ECO:0000256" key="2">
    <source>
        <dbReference type="ARBA" id="ARBA00022448"/>
    </source>
</evidence>
<dbReference type="SUPFAM" id="SSF47699">
    <property type="entry name" value="Bifunctional inhibitor/lipid-transfer protein/seed storage 2S albumin"/>
    <property type="match status" value="1"/>
</dbReference>
<dbReference type="SMR" id="A0A1J6JXM6"/>
<dbReference type="Proteomes" id="UP000187609">
    <property type="component" value="Unassembled WGS sequence"/>
</dbReference>
<comment type="similarity">
    <text evidence="1">Belongs to the plant LTP family.</text>
</comment>
<evidence type="ECO:0000256" key="4">
    <source>
        <dbReference type="SAM" id="SignalP"/>
    </source>
</evidence>
<dbReference type="OrthoDB" id="1862539at2759"/>
<evidence type="ECO:0000313" key="7">
    <source>
        <dbReference type="Proteomes" id="UP000187609"/>
    </source>
</evidence>
<organism evidence="6 7">
    <name type="scientific">Nicotiana attenuata</name>
    <name type="common">Coyote tobacco</name>
    <dbReference type="NCBI Taxonomy" id="49451"/>
    <lineage>
        <taxon>Eukaryota</taxon>
        <taxon>Viridiplantae</taxon>
        <taxon>Streptophyta</taxon>
        <taxon>Embryophyta</taxon>
        <taxon>Tracheophyta</taxon>
        <taxon>Spermatophyta</taxon>
        <taxon>Magnoliopsida</taxon>
        <taxon>eudicotyledons</taxon>
        <taxon>Gunneridae</taxon>
        <taxon>Pentapetalae</taxon>
        <taxon>asterids</taxon>
        <taxon>lamiids</taxon>
        <taxon>Solanales</taxon>
        <taxon>Solanaceae</taxon>
        <taxon>Nicotianoideae</taxon>
        <taxon>Nicotianeae</taxon>
        <taxon>Nicotiana</taxon>
    </lineage>
</organism>
<dbReference type="EMBL" id="MJEQ01003632">
    <property type="protein sequence ID" value="OIT22522.1"/>
    <property type="molecule type" value="Genomic_DNA"/>
</dbReference>
<evidence type="ECO:0000259" key="5">
    <source>
        <dbReference type="Pfam" id="PF14368"/>
    </source>
</evidence>
<dbReference type="PRINTS" id="PR00382">
    <property type="entry name" value="LIPIDTRNSFER"/>
</dbReference>
<gene>
    <name evidence="6" type="ORF">A4A49_32795</name>
</gene>
<evidence type="ECO:0000313" key="6">
    <source>
        <dbReference type="EMBL" id="OIT22522.1"/>
    </source>
</evidence>
<keyword evidence="3" id="KW-0446">Lipid-binding</keyword>
<dbReference type="KEGG" id="nau:109217488"/>
<feature type="chain" id="PRO_5012769200" description="Bifunctional inhibitor/plant lipid transfer protein/seed storage helical domain-containing protein" evidence="4">
    <location>
        <begin position="22"/>
        <end position="117"/>
    </location>
</feature>
<dbReference type="GO" id="GO:0008289">
    <property type="term" value="F:lipid binding"/>
    <property type="evidence" value="ECO:0007669"/>
    <property type="project" value="UniProtKB-KW"/>
</dbReference>
<keyword evidence="7" id="KW-1185">Reference proteome</keyword>
<accession>A0A1J6JXM6</accession>
<evidence type="ECO:0000256" key="3">
    <source>
        <dbReference type="ARBA" id="ARBA00023121"/>
    </source>
</evidence>
<dbReference type="InterPro" id="IPR016140">
    <property type="entry name" value="Bifunc_inhib/LTP/seed_store"/>
</dbReference>
<reference evidence="6" key="1">
    <citation type="submission" date="2016-11" db="EMBL/GenBank/DDBJ databases">
        <title>The genome of Nicotiana attenuata.</title>
        <authorList>
            <person name="Xu S."/>
            <person name="Brockmoeller T."/>
            <person name="Gaquerel E."/>
            <person name="Navarro A."/>
            <person name="Kuhl H."/>
            <person name="Gase K."/>
            <person name="Ling Z."/>
            <person name="Zhou W."/>
            <person name="Kreitzer C."/>
            <person name="Stanke M."/>
            <person name="Tang H."/>
            <person name="Lyons E."/>
            <person name="Pandey P."/>
            <person name="Pandey S.P."/>
            <person name="Timmermann B."/>
            <person name="Baldwin I.T."/>
        </authorList>
    </citation>
    <scope>NUCLEOTIDE SEQUENCE [LARGE SCALE GENOMIC DNA]</scope>
    <source>
        <strain evidence="6">UT</strain>
    </source>
</reference>
<sequence length="117" mass="12748">MARLFYAMIILLLVIATPAIAEPSCKTVAKGIVPCVSYIRGKHHKSDKPSNMCCKGLNDIAKEVKNGKDRVAVCKCIKMALSRIHYDPTRITLASQQCHTPSSLPSVGQHTNCARAI</sequence>
<dbReference type="Pfam" id="PF14368">
    <property type="entry name" value="LTP_2"/>
    <property type="match status" value="1"/>
</dbReference>
<dbReference type="Gramene" id="OIT22522">
    <property type="protein sequence ID" value="OIT22522"/>
    <property type="gene ID" value="A4A49_32795"/>
</dbReference>
<dbReference type="PANTHER" id="PTHR33076">
    <property type="entry name" value="NON-SPECIFIC LIPID-TRANSFER PROTEIN 2-RELATED"/>
    <property type="match status" value="1"/>
</dbReference>
<dbReference type="InterPro" id="IPR036312">
    <property type="entry name" value="Bifun_inhib/LTP/seed_sf"/>
</dbReference>
<evidence type="ECO:0000256" key="1">
    <source>
        <dbReference type="ARBA" id="ARBA00009748"/>
    </source>
</evidence>
<proteinExistence type="inferred from homology"/>
<feature type="domain" description="Bifunctional inhibitor/plant lipid transfer protein/seed storage helical" evidence="5">
    <location>
        <begin position="15"/>
        <end position="101"/>
    </location>
</feature>
<feature type="signal peptide" evidence="4">
    <location>
        <begin position="1"/>
        <end position="21"/>
    </location>
</feature>
<dbReference type="Gene3D" id="1.10.110.10">
    <property type="entry name" value="Plant lipid-transfer and hydrophobic proteins"/>
    <property type="match status" value="1"/>
</dbReference>